<comment type="function">
    <text evidence="5">Attaches a formyl group to the free amino group of methionyl-tRNA(fMet). The formyl group appears to play a dual role in the initiator identity of N-formylmethionyl-tRNA by promoting its recognition by IF2 and preventing the misappropriation of this tRNA by the elongation apparatus.</text>
</comment>
<comment type="caution">
    <text evidence="8">The sequence shown here is derived from an EMBL/GenBank/DDBJ whole genome shotgun (WGS) entry which is preliminary data.</text>
</comment>
<dbReference type="InterPro" id="IPR005793">
    <property type="entry name" value="Formyl_trans_C"/>
</dbReference>
<dbReference type="Pfam" id="PF00551">
    <property type="entry name" value="Formyl_trans_N"/>
    <property type="match status" value="1"/>
</dbReference>
<gene>
    <name evidence="5" type="primary">fmt</name>
    <name evidence="8" type="ORF">IAB16_03810</name>
</gene>
<evidence type="ECO:0000256" key="2">
    <source>
        <dbReference type="ARBA" id="ARBA00012261"/>
    </source>
</evidence>
<dbReference type="CDD" id="cd08646">
    <property type="entry name" value="FMT_core_Met-tRNA-FMT_N"/>
    <property type="match status" value="1"/>
</dbReference>
<comment type="similarity">
    <text evidence="1 5">Belongs to the Fmt family.</text>
</comment>
<evidence type="ECO:0000256" key="4">
    <source>
        <dbReference type="ARBA" id="ARBA00022917"/>
    </source>
</evidence>
<dbReference type="Proteomes" id="UP000727857">
    <property type="component" value="Unassembled WGS sequence"/>
</dbReference>
<dbReference type="CDD" id="cd08704">
    <property type="entry name" value="Met_tRNA_FMT_C"/>
    <property type="match status" value="1"/>
</dbReference>
<feature type="domain" description="Formyl transferase C-terminal" evidence="7">
    <location>
        <begin position="203"/>
        <end position="300"/>
    </location>
</feature>
<protein>
    <recommendedName>
        <fullName evidence="2 5">Methionyl-tRNA formyltransferase</fullName>
        <ecNumber evidence="2 5">2.1.2.9</ecNumber>
    </recommendedName>
</protein>
<evidence type="ECO:0000259" key="7">
    <source>
        <dbReference type="Pfam" id="PF02911"/>
    </source>
</evidence>
<reference evidence="8" key="1">
    <citation type="submission" date="2020-10" db="EMBL/GenBank/DDBJ databases">
        <authorList>
            <person name="Gilroy R."/>
        </authorList>
    </citation>
    <scope>NUCLEOTIDE SEQUENCE</scope>
    <source>
        <strain evidence="8">517</strain>
    </source>
</reference>
<keyword evidence="3 5" id="KW-0808">Transferase</keyword>
<organism evidence="8 9">
    <name type="scientific">Candidatus Stercoripulliclostridium pullicola</name>
    <dbReference type="NCBI Taxonomy" id="2840953"/>
    <lineage>
        <taxon>Bacteria</taxon>
        <taxon>Bacillati</taxon>
        <taxon>Bacillota</taxon>
        <taxon>Clostridia</taxon>
        <taxon>Eubacteriales</taxon>
        <taxon>Candidatus Stercoripulliclostridium</taxon>
    </lineage>
</organism>
<dbReference type="AlphaFoldDB" id="A0A940ID27"/>
<sequence length="309" mass="33211">MKVIFLGSGEFSLTVLKAVRASAHEVVAAVAQPDKVNARNGKTVFSPVKSYALAEGLTLFQFEKINNELEALRPLNADIMLTSSYGQLLSREVLALCPHGVINTHASLLPAYRGAAPIQSAILNGDEVIGTTIMRTEFEMDTGDIILQRSMRLNGTENSEECFAILAELSASAAVEALDSIEKGTATYTPQDNSRASYCRKFVKEDGKMDFKLTATELTRRVRAFYGFPGTYCDTPNGRLKVLEAAVSDKEFADGECGEVLEADKHGITVRCGGGSAVVFLRVQGEGGKAMSARDYLLGKKLPAGTVLG</sequence>
<dbReference type="GO" id="GO:0004479">
    <property type="term" value="F:methionyl-tRNA formyltransferase activity"/>
    <property type="evidence" value="ECO:0007669"/>
    <property type="project" value="UniProtKB-UniRule"/>
</dbReference>
<feature type="domain" description="Formyl transferase N-terminal" evidence="6">
    <location>
        <begin position="1"/>
        <end position="177"/>
    </location>
</feature>
<evidence type="ECO:0000259" key="6">
    <source>
        <dbReference type="Pfam" id="PF00551"/>
    </source>
</evidence>
<dbReference type="InterPro" id="IPR002376">
    <property type="entry name" value="Formyl_transf_N"/>
</dbReference>
<name>A0A940ID27_9FIRM</name>
<keyword evidence="4 5" id="KW-0648">Protein biosynthesis</keyword>
<evidence type="ECO:0000256" key="1">
    <source>
        <dbReference type="ARBA" id="ARBA00010699"/>
    </source>
</evidence>
<dbReference type="HAMAP" id="MF_00182">
    <property type="entry name" value="Formyl_trans"/>
    <property type="match status" value="1"/>
</dbReference>
<dbReference type="InterPro" id="IPR005794">
    <property type="entry name" value="Fmt"/>
</dbReference>
<dbReference type="PANTHER" id="PTHR11138">
    <property type="entry name" value="METHIONYL-TRNA FORMYLTRANSFERASE"/>
    <property type="match status" value="1"/>
</dbReference>
<evidence type="ECO:0000313" key="8">
    <source>
        <dbReference type="EMBL" id="MBO8424121.1"/>
    </source>
</evidence>
<evidence type="ECO:0000313" key="9">
    <source>
        <dbReference type="Proteomes" id="UP000727857"/>
    </source>
</evidence>
<feature type="binding site" evidence="5">
    <location>
        <begin position="107"/>
        <end position="110"/>
    </location>
    <ligand>
        <name>(6S)-5,6,7,8-tetrahydrofolate</name>
        <dbReference type="ChEBI" id="CHEBI:57453"/>
    </ligand>
</feature>
<dbReference type="Gene3D" id="3.40.50.12230">
    <property type="match status" value="1"/>
</dbReference>
<comment type="catalytic activity">
    <reaction evidence="5">
        <text>L-methionyl-tRNA(fMet) + (6R)-10-formyltetrahydrofolate = N-formyl-L-methionyl-tRNA(fMet) + (6S)-5,6,7,8-tetrahydrofolate + H(+)</text>
        <dbReference type="Rhea" id="RHEA:24380"/>
        <dbReference type="Rhea" id="RHEA-COMP:9952"/>
        <dbReference type="Rhea" id="RHEA-COMP:9953"/>
        <dbReference type="ChEBI" id="CHEBI:15378"/>
        <dbReference type="ChEBI" id="CHEBI:57453"/>
        <dbReference type="ChEBI" id="CHEBI:78530"/>
        <dbReference type="ChEBI" id="CHEBI:78844"/>
        <dbReference type="ChEBI" id="CHEBI:195366"/>
        <dbReference type="EC" id="2.1.2.9"/>
    </reaction>
</comment>
<accession>A0A940ID27</accession>
<dbReference type="EMBL" id="JADINF010000096">
    <property type="protein sequence ID" value="MBO8424121.1"/>
    <property type="molecule type" value="Genomic_DNA"/>
</dbReference>
<dbReference type="InterPro" id="IPR041711">
    <property type="entry name" value="Met-tRNA-FMT_N"/>
</dbReference>
<reference evidence="8" key="2">
    <citation type="journal article" date="2021" name="PeerJ">
        <title>Extensive microbial diversity within the chicken gut microbiome revealed by metagenomics and culture.</title>
        <authorList>
            <person name="Gilroy R."/>
            <person name="Ravi A."/>
            <person name="Getino M."/>
            <person name="Pursley I."/>
            <person name="Horton D.L."/>
            <person name="Alikhan N.F."/>
            <person name="Baker D."/>
            <person name="Gharbi K."/>
            <person name="Hall N."/>
            <person name="Watson M."/>
            <person name="Adriaenssens E.M."/>
            <person name="Foster-Nyarko E."/>
            <person name="Jarju S."/>
            <person name="Secka A."/>
            <person name="Antonio M."/>
            <person name="Oren A."/>
            <person name="Chaudhuri R.R."/>
            <person name="La Ragione R."/>
            <person name="Hildebrand F."/>
            <person name="Pallen M.J."/>
        </authorList>
    </citation>
    <scope>NUCLEOTIDE SEQUENCE</scope>
    <source>
        <strain evidence="8">517</strain>
    </source>
</reference>
<evidence type="ECO:0000256" key="3">
    <source>
        <dbReference type="ARBA" id="ARBA00022679"/>
    </source>
</evidence>
<dbReference type="NCBIfam" id="TIGR00460">
    <property type="entry name" value="fmt"/>
    <property type="match status" value="1"/>
</dbReference>
<dbReference type="GO" id="GO:0005829">
    <property type="term" value="C:cytosol"/>
    <property type="evidence" value="ECO:0007669"/>
    <property type="project" value="TreeGrafter"/>
</dbReference>
<dbReference type="SUPFAM" id="SSF53328">
    <property type="entry name" value="Formyltransferase"/>
    <property type="match status" value="1"/>
</dbReference>
<dbReference type="InterPro" id="IPR011034">
    <property type="entry name" value="Formyl_transferase-like_C_sf"/>
</dbReference>
<dbReference type="EC" id="2.1.2.9" evidence="2 5"/>
<dbReference type="InterPro" id="IPR044135">
    <property type="entry name" value="Met-tRNA-FMT_C"/>
</dbReference>
<evidence type="ECO:0000256" key="5">
    <source>
        <dbReference type="HAMAP-Rule" id="MF_00182"/>
    </source>
</evidence>
<dbReference type="InterPro" id="IPR036477">
    <property type="entry name" value="Formyl_transf_N_sf"/>
</dbReference>
<dbReference type="SUPFAM" id="SSF50486">
    <property type="entry name" value="FMT C-terminal domain-like"/>
    <property type="match status" value="1"/>
</dbReference>
<dbReference type="Pfam" id="PF02911">
    <property type="entry name" value="Formyl_trans_C"/>
    <property type="match status" value="1"/>
</dbReference>
<dbReference type="PANTHER" id="PTHR11138:SF5">
    <property type="entry name" value="METHIONYL-TRNA FORMYLTRANSFERASE, MITOCHONDRIAL"/>
    <property type="match status" value="1"/>
</dbReference>
<proteinExistence type="inferred from homology"/>